<evidence type="ECO:0000256" key="7">
    <source>
        <dbReference type="ARBA" id="ARBA00023002"/>
    </source>
</evidence>
<feature type="signal peptide" evidence="12">
    <location>
        <begin position="1"/>
        <end position="30"/>
    </location>
</feature>
<sequence length="356" mass="36932">MTGSAFLSRLGIRLPIVQAPMAGISTPALAAAVSNAGGLGSLGIAAMSPEQAGATITETGRLTGAPFGVNVFCHAPARRDPKLEEEWLRYLSPSFKAFGEEPPSHLQLLYKSFHEDNEMLSVLLDLRPAVVSFHFGLPTPEQIRALKEAGIVLLATATNLHEAHQISAAQLDGIVAQGIEAGGHRGMFDPGNRDEGPGTMALTRILVRNSSLPVIAAGGIMDGAGIAAALSLGADAAQLGTAFVACPESAADAAYREALLAGASARTVMTQAISGRPARGLANRFTELGEAPSCPRMPDYPLPYFAGKALHALAKRNGDSSFAAQWAGQGVSMTRAMPASELMSTLSGELDAATHR</sequence>
<gene>
    <name evidence="13" type="ORF">D0Y96_18905</name>
</gene>
<dbReference type="OrthoDB" id="9778912at2"/>
<proteinExistence type="inferred from homology"/>
<evidence type="ECO:0000256" key="2">
    <source>
        <dbReference type="ARBA" id="ARBA00009881"/>
    </source>
</evidence>
<dbReference type="Proteomes" id="UP000264702">
    <property type="component" value="Unassembled WGS sequence"/>
</dbReference>
<keyword evidence="7" id="KW-0560">Oxidoreductase</keyword>
<comment type="similarity">
    <text evidence="2">Belongs to the nitronate monooxygenase family. NMO class I subfamily.</text>
</comment>
<comment type="caution">
    <text evidence="13">The sequence shown here is derived from an EMBL/GenBank/DDBJ whole genome shotgun (WGS) entry which is preliminary data.</text>
</comment>
<protein>
    <recommendedName>
        <fullName evidence="11">Nitronate monooxygenase</fullName>
    </recommendedName>
    <alternativeName>
        <fullName evidence="9">Propionate 3-nitronate monooxygenase</fullName>
    </alternativeName>
</protein>
<dbReference type="InterPro" id="IPR013785">
    <property type="entry name" value="Aldolase_TIM"/>
</dbReference>
<evidence type="ECO:0000256" key="10">
    <source>
        <dbReference type="ARBA" id="ARBA00049401"/>
    </source>
</evidence>
<evidence type="ECO:0000256" key="8">
    <source>
        <dbReference type="ARBA" id="ARBA00023033"/>
    </source>
</evidence>
<dbReference type="RefSeq" id="WP_117303130.1">
    <property type="nucleotide sequence ID" value="NZ_QVQT02000007.1"/>
</dbReference>
<feature type="chain" id="PRO_5016606402" description="Nitronate monooxygenase" evidence="12">
    <location>
        <begin position="31"/>
        <end position="356"/>
    </location>
</feature>
<dbReference type="CDD" id="cd04730">
    <property type="entry name" value="NPD_like"/>
    <property type="match status" value="1"/>
</dbReference>
<dbReference type="GO" id="GO:0009636">
    <property type="term" value="P:response to toxic substance"/>
    <property type="evidence" value="ECO:0007669"/>
    <property type="project" value="UniProtKB-KW"/>
</dbReference>
<evidence type="ECO:0000256" key="9">
    <source>
        <dbReference type="ARBA" id="ARBA00031155"/>
    </source>
</evidence>
<evidence type="ECO:0000256" key="1">
    <source>
        <dbReference type="ARBA" id="ARBA00001917"/>
    </source>
</evidence>
<comment type="catalytic activity">
    <reaction evidence="10">
        <text>3 propionate 3-nitronate + 3 O2 + H2O = 3 3-oxopropanoate + 2 nitrate + nitrite + H2O2 + 3 H(+)</text>
        <dbReference type="Rhea" id="RHEA:57332"/>
        <dbReference type="ChEBI" id="CHEBI:15377"/>
        <dbReference type="ChEBI" id="CHEBI:15378"/>
        <dbReference type="ChEBI" id="CHEBI:15379"/>
        <dbReference type="ChEBI" id="CHEBI:16240"/>
        <dbReference type="ChEBI" id="CHEBI:16301"/>
        <dbReference type="ChEBI" id="CHEBI:17632"/>
        <dbReference type="ChEBI" id="CHEBI:33190"/>
        <dbReference type="ChEBI" id="CHEBI:136067"/>
    </reaction>
</comment>
<keyword evidence="14" id="KW-1185">Reference proteome</keyword>
<evidence type="ECO:0000313" key="13">
    <source>
        <dbReference type="EMBL" id="RFU15202.1"/>
    </source>
</evidence>
<dbReference type="PANTHER" id="PTHR42747">
    <property type="entry name" value="NITRONATE MONOOXYGENASE-RELATED"/>
    <property type="match status" value="1"/>
</dbReference>
<evidence type="ECO:0000256" key="6">
    <source>
        <dbReference type="ARBA" id="ARBA00022741"/>
    </source>
</evidence>
<dbReference type="FunFam" id="3.20.20.70:FF:000154">
    <property type="entry name" value="Probable nitronate monooxygenase"/>
    <property type="match status" value="1"/>
</dbReference>
<reference evidence="13 14" key="1">
    <citation type="submission" date="2018-08" db="EMBL/GenBank/DDBJ databases">
        <title>Acidipila sp. 4G-K13, an acidobacterium isolated from forest soil.</title>
        <authorList>
            <person name="Gao Z.-H."/>
            <person name="Qiu L.-H."/>
        </authorList>
    </citation>
    <scope>NUCLEOTIDE SEQUENCE [LARGE SCALE GENOMIC DNA]</scope>
    <source>
        <strain evidence="13 14">4G-K13</strain>
    </source>
</reference>
<evidence type="ECO:0000256" key="3">
    <source>
        <dbReference type="ARBA" id="ARBA00022575"/>
    </source>
</evidence>
<dbReference type="SUPFAM" id="SSF51412">
    <property type="entry name" value="Inosine monophosphate dehydrogenase (IMPDH)"/>
    <property type="match status" value="1"/>
</dbReference>
<dbReference type="GO" id="GO:0000166">
    <property type="term" value="F:nucleotide binding"/>
    <property type="evidence" value="ECO:0007669"/>
    <property type="project" value="UniProtKB-KW"/>
</dbReference>
<evidence type="ECO:0000256" key="4">
    <source>
        <dbReference type="ARBA" id="ARBA00022630"/>
    </source>
</evidence>
<keyword evidence="8 13" id="KW-0503">Monooxygenase</keyword>
<keyword evidence="4" id="KW-0285">Flavoprotein</keyword>
<keyword evidence="12" id="KW-0732">Signal</keyword>
<dbReference type="PANTHER" id="PTHR42747:SF3">
    <property type="entry name" value="NITRONATE MONOOXYGENASE-RELATED"/>
    <property type="match status" value="1"/>
</dbReference>
<evidence type="ECO:0000256" key="5">
    <source>
        <dbReference type="ARBA" id="ARBA00022643"/>
    </source>
</evidence>
<dbReference type="Pfam" id="PF03060">
    <property type="entry name" value="NMO"/>
    <property type="match status" value="1"/>
</dbReference>
<keyword evidence="6" id="KW-0547">Nucleotide-binding</keyword>
<organism evidence="13 14">
    <name type="scientific">Paracidobacterium acidisoli</name>
    <dbReference type="NCBI Taxonomy" id="2303751"/>
    <lineage>
        <taxon>Bacteria</taxon>
        <taxon>Pseudomonadati</taxon>
        <taxon>Acidobacteriota</taxon>
        <taxon>Terriglobia</taxon>
        <taxon>Terriglobales</taxon>
        <taxon>Acidobacteriaceae</taxon>
        <taxon>Paracidobacterium</taxon>
    </lineage>
</organism>
<name>A0A372IJT2_9BACT</name>
<dbReference type="Gene3D" id="3.20.20.70">
    <property type="entry name" value="Aldolase class I"/>
    <property type="match status" value="1"/>
</dbReference>
<keyword evidence="5" id="KW-0288">FMN</keyword>
<comment type="cofactor">
    <cofactor evidence="1">
        <name>FMN</name>
        <dbReference type="ChEBI" id="CHEBI:58210"/>
    </cofactor>
</comment>
<dbReference type="GO" id="GO:0018580">
    <property type="term" value="F:nitronate monooxygenase activity"/>
    <property type="evidence" value="ECO:0007669"/>
    <property type="project" value="InterPro"/>
</dbReference>
<dbReference type="EMBL" id="QVQT01000007">
    <property type="protein sequence ID" value="RFU15202.1"/>
    <property type="molecule type" value="Genomic_DNA"/>
</dbReference>
<dbReference type="AlphaFoldDB" id="A0A372IJT2"/>
<evidence type="ECO:0000256" key="12">
    <source>
        <dbReference type="SAM" id="SignalP"/>
    </source>
</evidence>
<accession>A0A372IJT2</accession>
<evidence type="ECO:0000256" key="11">
    <source>
        <dbReference type="ARBA" id="ARBA00067136"/>
    </source>
</evidence>
<evidence type="ECO:0000313" key="14">
    <source>
        <dbReference type="Proteomes" id="UP000264702"/>
    </source>
</evidence>
<dbReference type="InterPro" id="IPR004136">
    <property type="entry name" value="NMO"/>
</dbReference>
<keyword evidence="3" id="KW-0216">Detoxification</keyword>